<protein>
    <submittedName>
        <fullName evidence="2">Uncharacterized protein</fullName>
    </submittedName>
</protein>
<name>A0A0A9H2W0_ARUDO</name>
<evidence type="ECO:0000256" key="1">
    <source>
        <dbReference type="SAM" id="MobiDB-lite"/>
    </source>
</evidence>
<evidence type="ECO:0000313" key="2">
    <source>
        <dbReference type="EMBL" id="JAE27218.1"/>
    </source>
</evidence>
<accession>A0A0A9H2W0</accession>
<organism evidence="2">
    <name type="scientific">Arundo donax</name>
    <name type="common">Giant reed</name>
    <name type="synonym">Donax arundinaceus</name>
    <dbReference type="NCBI Taxonomy" id="35708"/>
    <lineage>
        <taxon>Eukaryota</taxon>
        <taxon>Viridiplantae</taxon>
        <taxon>Streptophyta</taxon>
        <taxon>Embryophyta</taxon>
        <taxon>Tracheophyta</taxon>
        <taxon>Spermatophyta</taxon>
        <taxon>Magnoliopsida</taxon>
        <taxon>Liliopsida</taxon>
        <taxon>Poales</taxon>
        <taxon>Poaceae</taxon>
        <taxon>PACMAD clade</taxon>
        <taxon>Arundinoideae</taxon>
        <taxon>Arundineae</taxon>
        <taxon>Arundo</taxon>
    </lineage>
</organism>
<proteinExistence type="predicted"/>
<dbReference type="EMBL" id="GBRH01170678">
    <property type="protein sequence ID" value="JAE27218.1"/>
    <property type="molecule type" value="Transcribed_RNA"/>
</dbReference>
<feature type="region of interest" description="Disordered" evidence="1">
    <location>
        <begin position="1"/>
        <end position="23"/>
    </location>
</feature>
<sequence length="23" mass="2681">MSSRDNRSTRTLRRTARRSSASK</sequence>
<dbReference type="AlphaFoldDB" id="A0A0A9H2W0"/>
<reference evidence="2" key="1">
    <citation type="submission" date="2014-09" db="EMBL/GenBank/DDBJ databases">
        <authorList>
            <person name="Magalhaes I.L.F."/>
            <person name="Oliveira U."/>
            <person name="Santos F.R."/>
            <person name="Vidigal T.H.D.A."/>
            <person name="Brescovit A.D."/>
            <person name="Santos A.J."/>
        </authorList>
    </citation>
    <scope>NUCLEOTIDE SEQUENCE</scope>
    <source>
        <tissue evidence="2">Shoot tissue taken approximately 20 cm above the soil surface</tissue>
    </source>
</reference>
<reference evidence="2" key="2">
    <citation type="journal article" date="2015" name="Data Brief">
        <title>Shoot transcriptome of the giant reed, Arundo donax.</title>
        <authorList>
            <person name="Barrero R.A."/>
            <person name="Guerrero F.D."/>
            <person name="Moolhuijzen P."/>
            <person name="Goolsby J.A."/>
            <person name="Tidwell J."/>
            <person name="Bellgard S.E."/>
            <person name="Bellgard M.I."/>
        </authorList>
    </citation>
    <scope>NUCLEOTIDE SEQUENCE</scope>
    <source>
        <tissue evidence="2">Shoot tissue taken approximately 20 cm above the soil surface</tissue>
    </source>
</reference>